<dbReference type="PANTHER" id="PTHR13847">
    <property type="entry name" value="SARCOSINE DEHYDROGENASE-RELATED"/>
    <property type="match status" value="1"/>
</dbReference>
<evidence type="ECO:0000313" key="4">
    <source>
        <dbReference type="Proteomes" id="UP000254711"/>
    </source>
</evidence>
<dbReference type="PANTHER" id="PTHR13847:SF287">
    <property type="entry name" value="FAD-DEPENDENT OXIDOREDUCTASE DOMAIN-CONTAINING PROTEIN 1"/>
    <property type="match status" value="1"/>
</dbReference>
<proteinExistence type="predicted"/>
<evidence type="ECO:0000259" key="2">
    <source>
        <dbReference type="Pfam" id="PF01266"/>
    </source>
</evidence>
<evidence type="ECO:0000256" key="1">
    <source>
        <dbReference type="ARBA" id="ARBA00023002"/>
    </source>
</evidence>
<accession>A0A370K7A1</accession>
<dbReference type="GO" id="GO:0005737">
    <property type="term" value="C:cytoplasm"/>
    <property type="evidence" value="ECO:0007669"/>
    <property type="project" value="TreeGrafter"/>
</dbReference>
<dbReference type="Proteomes" id="UP000254711">
    <property type="component" value="Unassembled WGS sequence"/>
</dbReference>
<name>A0A370K7A1_9GAMM</name>
<sequence>MTGPLDADVIVIGAGMAGASLAYFLAPHARVLVLEREAHAGVHATGRSAALYSATYGSPQVRALTRAARHFFDAPPAGFASQPILLPRGSVSIGSADQMDTVRAHHQELSQHSPELRLVDHAWLRDTVPVLRPEAAQIGMFEPGAADIDVNELHQGFLRGMRHRGGQLRFNVDIRSIEHGPGHWFIDAGEQAYRAPLLVNAAGAWVDQVAALAGVAPIGIEPRRRSAFLFEPPQGVTSGHWPFVIDIDETFYFKPDAGLMLGCAANADPAPPHDVQPEELDIALGIHRIEEATTMTIRRPTRTWAGLRSFVADGDLVGGFAPDASDFFWVAAQGGYGIQTSAAMGEACAHLVLGRALPAHLQDAGVTPAMLDPRRLVR</sequence>
<dbReference type="InterPro" id="IPR006076">
    <property type="entry name" value="FAD-dep_OxRdtase"/>
</dbReference>
<reference evidence="3 4" key="1">
    <citation type="submission" date="2018-07" db="EMBL/GenBank/DDBJ databases">
        <title>Dyella solisilvae sp. nov., isolated from the pine and broad-leaved mixed forest soil.</title>
        <authorList>
            <person name="Gao Z."/>
            <person name="Qiu L."/>
        </authorList>
    </citation>
    <scope>NUCLEOTIDE SEQUENCE [LARGE SCALE GENOMIC DNA]</scope>
    <source>
        <strain evidence="3 4">DHG54</strain>
    </source>
</reference>
<dbReference type="Gene3D" id="3.30.9.10">
    <property type="entry name" value="D-Amino Acid Oxidase, subunit A, domain 2"/>
    <property type="match status" value="1"/>
</dbReference>
<feature type="domain" description="FAD dependent oxidoreductase" evidence="2">
    <location>
        <begin position="8"/>
        <end position="351"/>
    </location>
</feature>
<comment type="caution">
    <text evidence="3">The sequence shown here is derived from an EMBL/GenBank/DDBJ whole genome shotgun (WGS) entry which is preliminary data.</text>
</comment>
<organism evidence="3 4">
    <name type="scientific">Dyella solisilvae</name>
    <dbReference type="NCBI Taxonomy" id="1920168"/>
    <lineage>
        <taxon>Bacteria</taxon>
        <taxon>Pseudomonadati</taxon>
        <taxon>Pseudomonadota</taxon>
        <taxon>Gammaproteobacteria</taxon>
        <taxon>Lysobacterales</taxon>
        <taxon>Rhodanobacteraceae</taxon>
        <taxon>Dyella</taxon>
    </lineage>
</organism>
<keyword evidence="4" id="KW-1185">Reference proteome</keyword>
<dbReference type="OrthoDB" id="9806257at2"/>
<dbReference type="EMBL" id="QQSY01000002">
    <property type="protein sequence ID" value="RDI98516.1"/>
    <property type="molecule type" value="Genomic_DNA"/>
</dbReference>
<dbReference type="SUPFAM" id="SSF51905">
    <property type="entry name" value="FAD/NAD(P)-binding domain"/>
    <property type="match status" value="1"/>
</dbReference>
<protein>
    <submittedName>
        <fullName evidence="3">FAD-binding oxidoreductase</fullName>
    </submittedName>
</protein>
<gene>
    <name evidence="3" type="ORF">DVT68_08255</name>
</gene>
<keyword evidence="1" id="KW-0560">Oxidoreductase</keyword>
<dbReference type="InterPro" id="IPR036188">
    <property type="entry name" value="FAD/NAD-bd_sf"/>
</dbReference>
<dbReference type="Gene3D" id="3.50.50.60">
    <property type="entry name" value="FAD/NAD(P)-binding domain"/>
    <property type="match status" value="1"/>
</dbReference>
<dbReference type="Pfam" id="PF01266">
    <property type="entry name" value="DAO"/>
    <property type="match status" value="1"/>
</dbReference>
<dbReference type="GO" id="GO:0016491">
    <property type="term" value="F:oxidoreductase activity"/>
    <property type="evidence" value="ECO:0007669"/>
    <property type="project" value="UniProtKB-KW"/>
</dbReference>
<dbReference type="AlphaFoldDB" id="A0A370K7A1"/>
<dbReference type="RefSeq" id="WP_114824606.1">
    <property type="nucleotide sequence ID" value="NZ_QQSY01000002.1"/>
</dbReference>
<evidence type="ECO:0000313" key="3">
    <source>
        <dbReference type="EMBL" id="RDI98516.1"/>
    </source>
</evidence>